<keyword evidence="2 4" id="KW-0863">Zinc-finger</keyword>
<dbReference type="Gene3D" id="2.60.120.780">
    <property type="entry name" value="PINIT domain"/>
    <property type="match status" value="1"/>
</dbReference>
<dbReference type="PANTHER" id="PTHR10782">
    <property type="entry name" value="ZINC FINGER MIZ DOMAIN-CONTAINING PROTEIN"/>
    <property type="match status" value="1"/>
</dbReference>
<feature type="region of interest" description="Disordered" evidence="5">
    <location>
        <begin position="163"/>
        <end position="265"/>
    </location>
</feature>
<organism evidence="7 8">
    <name type="scientific">Adineta steineri</name>
    <dbReference type="NCBI Taxonomy" id="433720"/>
    <lineage>
        <taxon>Eukaryota</taxon>
        <taxon>Metazoa</taxon>
        <taxon>Spiralia</taxon>
        <taxon>Gnathifera</taxon>
        <taxon>Rotifera</taxon>
        <taxon>Eurotatoria</taxon>
        <taxon>Bdelloidea</taxon>
        <taxon>Adinetida</taxon>
        <taxon>Adinetidae</taxon>
        <taxon>Adineta</taxon>
    </lineage>
</organism>
<dbReference type="InterPro" id="IPR004181">
    <property type="entry name" value="Znf_MIZ"/>
</dbReference>
<sequence length="647" mass="74911">MHIQPSPYTFPVASSNIVQIMHPPVLTGSNNNTIRLSQDHRTRLYQIINELNDDQLRLFLTNHLQSISNTTANNQFQHYSRTQLIQQSYILIDNYYSVDLEQTLYTMRQKRFPNDYQQNYRAQQQQQQQQQQQNYSTSYNQQQQAQQPYYYTQQAIQYNIQPNFRFPAPTPSNVSQQLRQIRPTPTSSQSTNAHTHHAQNSRPQQQQQQQQQQASYFPSLVPRQSYVRHPSTSSTSTNGSSSTIPRYHVPVLPPPAAPAPPLPPAVTRTNPPPPSPLNIVHKTLPFYRPVVCVYECHHVFRYDTYRKQHFARCDFLLSLDACNQLALSYDYDSDLDLHKTTKCLIMRLARIDQPPTLNGKYDDNLPPNFVVNINSQNYTTLPTPKPCTRQQTDLVRIGREIDITSCCMFNPILKNELSMIWSYRSDNTILHTQYANAQYALHIFLVEHLTIEDLCEQIKNKTTRFYREDLAKLLAKALATDQDLGLEVSDQKLKLKCPIDQRRLKTPIRAITCHHIQCFDLTNYIALNEKAGKWICPVCNKPALFDDLQIDSYTDSILNSIENENITEITIDSNLHWKPFISSSSSSLLIEQQNQISSNTHDIILDDDQMDDDQYNHQQQQQFDSKSNIQLMPTLAHEPSDIILIDD</sequence>
<keyword evidence="1" id="KW-0479">Metal-binding</keyword>
<feature type="domain" description="SP-RING-type" evidence="6">
    <location>
        <begin position="482"/>
        <end position="563"/>
    </location>
</feature>
<name>A0A818QT53_9BILA</name>
<dbReference type="Pfam" id="PF02891">
    <property type="entry name" value="zf-MIZ"/>
    <property type="match status" value="1"/>
</dbReference>
<dbReference type="EMBL" id="CAJOAY010000361">
    <property type="protein sequence ID" value="CAF3643394.1"/>
    <property type="molecule type" value="Genomic_DNA"/>
</dbReference>
<evidence type="ECO:0000256" key="1">
    <source>
        <dbReference type="ARBA" id="ARBA00022723"/>
    </source>
</evidence>
<keyword evidence="3" id="KW-0862">Zinc</keyword>
<dbReference type="Gene3D" id="3.30.40.10">
    <property type="entry name" value="Zinc/RING finger domain, C3HC4 (zinc finger)"/>
    <property type="match status" value="1"/>
</dbReference>
<feature type="compositionally biased region" description="Low complexity" evidence="5">
    <location>
        <begin position="204"/>
        <end position="213"/>
    </location>
</feature>
<evidence type="ECO:0000256" key="5">
    <source>
        <dbReference type="SAM" id="MobiDB-lite"/>
    </source>
</evidence>
<protein>
    <recommendedName>
        <fullName evidence="6">SP-RING-type domain-containing protein</fullName>
    </recommendedName>
</protein>
<dbReference type="GO" id="GO:0008270">
    <property type="term" value="F:zinc ion binding"/>
    <property type="evidence" value="ECO:0007669"/>
    <property type="project" value="UniProtKB-KW"/>
</dbReference>
<feature type="compositionally biased region" description="Low complexity" evidence="5">
    <location>
        <begin position="231"/>
        <end position="243"/>
    </location>
</feature>
<reference evidence="7" key="1">
    <citation type="submission" date="2021-02" db="EMBL/GenBank/DDBJ databases">
        <authorList>
            <person name="Nowell W R."/>
        </authorList>
    </citation>
    <scope>NUCLEOTIDE SEQUENCE</scope>
</reference>
<proteinExistence type="predicted"/>
<dbReference type="PANTHER" id="PTHR10782:SF4">
    <property type="entry name" value="TONALLI, ISOFORM E"/>
    <property type="match status" value="1"/>
</dbReference>
<dbReference type="AlphaFoldDB" id="A0A818QT53"/>
<dbReference type="GO" id="GO:0061665">
    <property type="term" value="F:SUMO ligase activity"/>
    <property type="evidence" value="ECO:0007669"/>
    <property type="project" value="TreeGrafter"/>
</dbReference>
<feature type="region of interest" description="Disordered" evidence="5">
    <location>
        <begin position="118"/>
        <end position="141"/>
    </location>
</feature>
<feature type="compositionally biased region" description="Polar residues" evidence="5">
    <location>
        <begin position="171"/>
        <end position="193"/>
    </location>
</feature>
<dbReference type="GO" id="GO:0000785">
    <property type="term" value="C:chromatin"/>
    <property type="evidence" value="ECO:0007669"/>
    <property type="project" value="TreeGrafter"/>
</dbReference>
<dbReference type="InterPro" id="IPR013083">
    <property type="entry name" value="Znf_RING/FYVE/PHD"/>
</dbReference>
<evidence type="ECO:0000313" key="8">
    <source>
        <dbReference type="Proteomes" id="UP000663881"/>
    </source>
</evidence>
<dbReference type="PROSITE" id="PS51044">
    <property type="entry name" value="ZF_SP_RING"/>
    <property type="match status" value="1"/>
</dbReference>
<evidence type="ECO:0000259" key="6">
    <source>
        <dbReference type="PROSITE" id="PS51044"/>
    </source>
</evidence>
<dbReference type="SUPFAM" id="SSF57850">
    <property type="entry name" value="RING/U-box"/>
    <property type="match status" value="1"/>
</dbReference>
<gene>
    <name evidence="7" type="ORF">OKA104_LOCUS8781</name>
</gene>
<dbReference type="Proteomes" id="UP000663881">
    <property type="component" value="Unassembled WGS sequence"/>
</dbReference>
<dbReference type="InterPro" id="IPR038654">
    <property type="entry name" value="PINIT_sf"/>
</dbReference>
<feature type="compositionally biased region" description="Pro residues" evidence="5">
    <location>
        <begin position="251"/>
        <end position="265"/>
    </location>
</feature>
<dbReference type="GO" id="GO:0016925">
    <property type="term" value="P:protein sumoylation"/>
    <property type="evidence" value="ECO:0007669"/>
    <property type="project" value="TreeGrafter"/>
</dbReference>
<evidence type="ECO:0000256" key="4">
    <source>
        <dbReference type="PROSITE-ProRule" id="PRU00452"/>
    </source>
</evidence>
<evidence type="ECO:0000256" key="3">
    <source>
        <dbReference type="ARBA" id="ARBA00022833"/>
    </source>
</evidence>
<accession>A0A818QT53</accession>
<evidence type="ECO:0000256" key="2">
    <source>
        <dbReference type="ARBA" id="ARBA00022771"/>
    </source>
</evidence>
<evidence type="ECO:0000313" key="7">
    <source>
        <dbReference type="EMBL" id="CAF3643394.1"/>
    </source>
</evidence>
<comment type="caution">
    <text evidence="7">The sequence shown here is derived from an EMBL/GenBank/DDBJ whole genome shotgun (WGS) entry which is preliminary data.</text>
</comment>